<dbReference type="InterPro" id="IPR029058">
    <property type="entry name" value="AB_hydrolase_fold"/>
</dbReference>
<keyword evidence="4" id="KW-1185">Reference proteome</keyword>
<dbReference type="InterPro" id="IPR000073">
    <property type="entry name" value="AB_hydrolase_1"/>
</dbReference>
<dbReference type="PANTHER" id="PTHR10992">
    <property type="entry name" value="METHYLESTERASE FAMILY MEMBER"/>
    <property type="match status" value="1"/>
</dbReference>
<gene>
    <name evidence="3" type="ORF">AQUCO_00800224v1</name>
</gene>
<keyword evidence="1" id="KW-0732">Signal</keyword>
<name>A0A2G5EHT0_AQUCA</name>
<dbReference type="InParanoid" id="A0A2G5EHT0"/>
<feature type="signal peptide" evidence="1">
    <location>
        <begin position="1"/>
        <end position="20"/>
    </location>
</feature>
<dbReference type="GO" id="GO:0009694">
    <property type="term" value="P:jasmonic acid metabolic process"/>
    <property type="evidence" value="ECO:0007669"/>
    <property type="project" value="TreeGrafter"/>
</dbReference>
<feature type="chain" id="PRO_5013559164" description="AB hydrolase-1 domain-containing protein" evidence="1">
    <location>
        <begin position="21"/>
        <end position="287"/>
    </location>
</feature>
<dbReference type="Pfam" id="PF12697">
    <property type="entry name" value="Abhydrolase_6"/>
    <property type="match status" value="1"/>
</dbReference>
<dbReference type="InterPro" id="IPR045889">
    <property type="entry name" value="MES/HNL"/>
</dbReference>
<dbReference type="SUPFAM" id="SSF53474">
    <property type="entry name" value="alpha/beta-Hydrolases"/>
    <property type="match status" value="1"/>
</dbReference>
<feature type="domain" description="AB hydrolase-1" evidence="2">
    <location>
        <begin position="45"/>
        <end position="269"/>
    </location>
</feature>
<evidence type="ECO:0000259" key="2">
    <source>
        <dbReference type="Pfam" id="PF12697"/>
    </source>
</evidence>
<evidence type="ECO:0000256" key="1">
    <source>
        <dbReference type="SAM" id="SignalP"/>
    </source>
</evidence>
<dbReference type="AlphaFoldDB" id="A0A2G5EHT0"/>
<dbReference type="GO" id="GO:0009696">
    <property type="term" value="P:salicylic acid metabolic process"/>
    <property type="evidence" value="ECO:0007669"/>
    <property type="project" value="TreeGrafter"/>
</dbReference>
<dbReference type="OrthoDB" id="1263307at2759"/>
<dbReference type="PANTHER" id="PTHR10992:SF1032">
    <property type="entry name" value="METHYLESTERASE 17"/>
    <property type="match status" value="1"/>
</dbReference>
<evidence type="ECO:0000313" key="4">
    <source>
        <dbReference type="Proteomes" id="UP000230069"/>
    </source>
</evidence>
<accession>A0A2G5EHT0</accession>
<dbReference type="Gene3D" id="3.40.50.1820">
    <property type="entry name" value="alpha/beta hydrolase"/>
    <property type="match status" value="1"/>
</dbReference>
<proteinExistence type="predicted"/>
<protein>
    <recommendedName>
        <fullName evidence="2">AB hydrolase-1 domain-containing protein</fullName>
    </recommendedName>
</protein>
<dbReference type="STRING" id="218851.A0A2G5EHT0"/>
<dbReference type="Proteomes" id="UP000230069">
    <property type="component" value="Unassembled WGS sequence"/>
</dbReference>
<dbReference type="EMBL" id="KZ305025">
    <property type="protein sequence ID" value="PIA55332.1"/>
    <property type="molecule type" value="Genomic_DNA"/>
</dbReference>
<organism evidence="3 4">
    <name type="scientific">Aquilegia coerulea</name>
    <name type="common">Rocky mountain columbine</name>
    <dbReference type="NCBI Taxonomy" id="218851"/>
    <lineage>
        <taxon>Eukaryota</taxon>
        <taxon>Viridiplantae</taxon>
        <taxon>Streptophyta</taxon>
        <taxon>Embryophyta</taxon>
        <taxon>Tracheophyta</taxon>
        <taxon>Spermatophyta</taxon>
        <taxon>Magnoliopsida</taxon>
        <taxon>Ranunculales</taxon>
        <taxon>Ranunculaceae</taxon>
        <taxon>Thalictroideae</taxon>
        <taxon>Aquilegia</taxon>
    </lineage>
</organism>
<sequence length="287" mass="31987">MKKIVLSYLILLFLFNVMICKIEMLPLCEIGKEESKDSKNCNTHFVLVHGSGGGAWNFYKIRTLLENHGYQVSCLDLKSAGIDATDPRSILTFEDYNKPLVDFLSTLPENEKVILVGHSAGGMSVTDAIHRFGKKISIAVYVGAVMLRRGYLTEQDKIDGIPDIIRQPPTNSTMTREFQRQIIYNLSPEEDATLSWMLRKAGPDKVIGDTKFAESPGIDEVTRLYIKTMHDQVLKPEQQDAMIKKWPPSDVFLLESDHSPVFSSPTDLVGILVGVAGSTKIFTGTCT</sequence>
<evidence type="ECO:0000313" key="3">
    <source>
        <dbReference type="EMBL" id="PIA55332.1"/>
    </source>
</evidence>
<dbReference type="GO" id="GO:0080030">
    <property type="term" value="F:methyl indole-3-acetate esterase activity"/>
    <property type="evidence" value="ECO:0007669"/>
    <property type="project" value="TreeGrafter"/>
</dbReference>
<dbReference type="GO" id="GO:0080032">
    <property type="term" value="F:methyl jasmonate esterase activity"/>
    <property type="evidence" value="ECO:0007669"/>
    <property type="project" value="TreeGrafter"/>
</dbReference>
<reference evidence="3 4" key="1">
    <citation type="submission" date="2017-09" db="EMBL/GenBank/DDBJ databases">
        <title>WGS assembly of Aquilegia coerulea Goldsmith.</title>
        <authorList>
            <person name="Hodges S."/>
            <person name="Kramer E."/>
            <person name="Nordborg M."/>
            <person name="Tomkins J."/>
            <person name="Borevitz J."/>
            <person name="Derieg N."/>
            <person name="Yan J."/>
            <person name="Mihaltcheva S."/>
            <person name="Hayes R.D."/>
            <person name="Rokhsar D."/>
        </authorList>
    </citation>
    <scope>NUCLEOTIDE SEQUENCE [LARGE SCALE GENOMIC DNA]</scope>
    <source>
        <strain evidence="4">cv. Goldsmith</strain>
    </source>
</reference>
<dbReference type="GO" id="GO:0080031">
    <property type="term" value="F:methyl salicylate esterase activity"/>
    <property type="evidence" value="ECO:0007669"/>
    <property type="project" value="TreeGrafter"/>
</dbReference>